<evidence type="ECO:0000259" key="2">
    <source>
        <dbReference type="Pfam" id="PF13166"/>
    </source>
</evidence>
<dbReference type="RefSeq" id="WP_050054818.1">
    <property type="nucleotide sequence ID" value="NZ_CAQI01000040.1"/>
</dbReference>
<dbReference type="Proteomes" id="UP000035722">
    <property type="component" value="Unassembled WGS sequence"/>
</dbReference>
<dbReference type="OrthoDB" id="4428168at2"/>
<dbReference type="AlphaFoldDB" id="A0A024H0Z1"/>
<dbReference type="STRING" id="861266.ARTSIC4J27_1813"/>
<dbReference type="SUPFAM" id="SSF52540">
    <property type="entry name" value="P-loop containing nucleoside triphosphate hydrolases"/>
    <property type="match status" value="1"/>
</dbReference>
<accession>A0A024H0Z1</accession>
<dbReference type="InterPro" id="IPR027417">
    <property type="entry name" value="P-loop_NTPase"/>
</dbReference>
<dbReference type="GO" id="GO:0006302">
    <property type="term" value="P:double-strand break repair"/>
    <property type="evidence" value="ECO:0007669"/>
    <property type="project" value="TreeGrafter"/>
</dbReference>
<dbReference type="CDD" id="cd00267">
    <property type="entry name" value="ABC_ATPase"/>
    <property type="match status" value="1"/>
</dbReference>
<evidence type="ECO:0000256" key="1">
    <source>
        <dbReference type="ARBA" id="ARBA00023236"/>
    </source>
</evidence>
<dbReference type="EMBL" id="CAQI01000040">
    <property type="protein sequence ID" value="CCQ45855.1"/>
    <property type="molecule type" value="Genomic_DNA"/>
</dbReference>
<dbReference type="Pfam" id="PF13166">
    <property type="entry name" value="AAA_13"/>
    <property type="match status" value="1"/>
</dbReference>
<dbReference type="GO" id="GO:0009432">
    <property type="term" value="P:SOS response"/>
    <property type="evidence" value="ECO:0007669"/>
    <property type="project" value="UniProtKB-KW"/>
</dbReference>
<dbReference type="Gene3D" id="3.40.50.300">
    <property type="entry name" value="P-loop containing nucleotide triphosphate hydrolases"/>
    <property type="match status" value="1"/>
</dbReference>
<dbReference type="GO" id="GO:0000731">
    <property type="term" value="P:DNA synthesis involved in DNA repair"/>
    <property type="evidence" value="ECO:0007669"/>
    <property type="project" value="TreeGrafter"/>
</dbReference>
<keyword evidence="1" id="KW-0742">SOS response</keyword>
<gene>
    <name evidence="3" type="ORF">ARTSIC4J27_1813</name>
</gene>
<keyword evidence="1" id="KW-0227">DNA damage</keyword>
<comment type="caution">
    <text evidence="3">The sequence shown here is derived from an EMBL/GenBank/DDBJ whole genome shotgun (WGS) entry which is preliminary data.</text>
</comment>
<keyword evidence="4" id="KW-1185">Reference proteome</keyword>
<dbReference type="InterPro" id="IPR026866">
    <property type="entry name" value="CR006_AAA"/>
</dbReference>
<organism evidence="3 4">
    <name type="scientific">Pseudarthrobacter siccitolerans</name>
    <dbReference type="NCBI Taxonomy" id="861266"/>
    <lineage>
        <taxon>Bacteria</taxon>
        <taxon>Bacillati</taxon>
        <taxon>Actinomycetota</taxon>
        <taxon>Actinomycetes</taxon>
        <taxon>Micrococcales</taxon>
        <taxon>Micrococcaceae</taxon>
        <taxon>Pseudarthrobacter</taxon>
    </lineage>
</organism>
<reference evidence="4" key="1">
    <citation type="journal article" date="2014" name="Genome Announc.">
        <title>Genome Sequence of Arthrobacter siccitolerans 4J27, a Xeroprotectant-Producing Desiccation-Tolerant Microorganism.</title>
        <authorList>
            <person name="Manzanera M."/>
            <person name="Santa-Cruz-Calvo L."/>
            <person name="Vilchez J.I."/>
            <person name="Garcia-Fontana C."/>
            <person name="Silva-Castro G.A."/>
            <person name="Calvo C."/>
            <person name="Gonzalez-Lopez J."/>
        </authorList>
    </citation>
    <scope>NUCLEOTIDE SEQUENCE [LARGE SCALE GENOMIC DNA]</scope>
    <source>
        <strain evidence="4">4J27</strain>
    </source>
</reference>
<feature type="domain" description="Protein CR006 P-loop" evidence="2">
    <location>
        <begin position="375"/>
        <end position="704"/>
    </location>
</feature>
<sequence length="848" mass="92892">MTKSASQLLVDWANGQDGWVRKIVALVLATRSPVAGESFEDLFAHYLAEKRLSGTEPAVVPAIQLLDAASEDGSVLKLLSLENVQGVNALASNQCIAFNEGITVIFGENGAGKTGYTRILKRIAKARSAETIIRNVHNGSTSDSPSAELAWSLDGVAGSSAWSNEEGFSPLDRMDVFDSPSVLMHLDSDLSYAYTPADLALFKYVSDAIGRVSELAAAGVEAKKPKKNTFLPLFGRGSSVYALVETLGPATDLPGLRTLANLSDQESADLTTLPDVVEALKGDSVRAQLTVANNRQSANTQILALATALAKFDREKYNQAVADLKAAEDGQRKLKATISEHHEIPAADSDEWHELITAGDNYRKHLHLDAYPSEADSCLYCRQALSSDAVTLLQTYKDLANNAGQLMISQSNRLLEELSRDILACDLERLERDIETLGQIPDDDEHMKAATALVSAAKDLSIELVAKRSLGSDPVALLLAPVSKESQARIDASQKLIVELNQRSADRTAKLAESQAKLLNLKARSLLNDHFSDIEAYVEDAKWAESLRIATGRIPSTQAGLTGIAKQASTLLLNNNFDTRFQEECRKLRAPEVQLDFPGRKGASRRVKTVTSHKPSAILSEGEQKVIAMADFLAESSLRFASSPVIFDDPVNSLDYRRIGEVSSRIARLAEERQVIVFTHNIWFATELLSRFDKNTALCSYFSIQDDGPLKGIVSSGTHPRWDTVKKMTGKVNAILQSAKAAEGEAREALVEKGYSLVRSWCEVVVEQELLQQVVQRYQPNVMLTKLDSINGKKLDEAKKVIVPIYEKACRIMDGHSQPLETLSVRPKLEELEAEWKQLQEIRPKASK</sequence>
<dbReference type="PANTHER" id="PTHR32182">
    <property type="entry name" value="DNA REPLICATION AND REPAIR PROTEIN RECF"/>
    <property type="match status" value="1"/>
</dbReference>
<proteinExistence type="predicted"/>
<name>A0A024H0Z1_9MICC</name>
<protein>
    <recommendedName>
        <fullName evidence="2">Protein CR006 P-loop domain-containing protein</fullName>
    </recommendedName>
</protein>
<evidence type="ECO:0000313" key="4">
    <source>
        <dbReference type="Proteomes" id="UP000035722"/>
    </source>
</evidence>
<evidence type="ECO:0000313" key="3">
    <source>
        <dbReference type="EMBL" id="CCQ45855.1"/>
    </source>
</evidence>
<dbReference type="PANTHER" id="PTHR32182:SF22">
    <property type="entry name" value="ATP-DEPENDENT ENDONUCLEASE, OLD FAMILY-RELATED"/>
    <property type="match status" value="1"/>
</dbReference>